<evidence type="ECO:0000313" key="4">
    <source>
        <dbReference type="EMBL" id="ODA66868.1"/>
    </source>
</evidence>
<organism evidence="4 5">
    <name type="scientific">Methyloligella halotolerans</name>
    <dbReference type="NCBI Taxonomy" id="1177755"/>
    <lineage>
        <taxon>Bacteria</taxon>
        <taxon>Pseudomonadati</taxon>
        <taxon>Pseudomonadota</taxon>
        <taxon>Alphaproteobacteria</taxon>
        <taxon>Hyphomicrobiales</taxon>
        <taxon>Hyphomicrobiaceae</taxon>
        <taxon>Methyloligella</taxon>
    </lineage>
</organism>
<gene>
    <name evidence="4" type="ORF">A7A08_02165</name>
</gene>
<dbReference type="SUPFAM" id="SSF82649">
    <property type="entry name" value="SufE/NifU"/>
    <property type="match status" value="1"/>
</dbReference>
<evidence type="ECO:0000256" key="2">
    <source>
        <dbReference type="SAM" id="MobiDB-lite"/>
    </source>
</evidence>
<dbReference type="PATRIC" id="fig|1177755.3.peg.2174"/>
<dbReference type="AlphaFoldDB" id="A0A1E2RXP1"/>
<dbReference type="PANTHER" id="PTHR43597">
    <property type="entry name" value="SULFUR ACCEPTOR PROTEIN CSDE"/>
    <property type="match status" value="1"/>
</dbReference>
<accession>A0A1E2RXP1</accession>
<keyword evidence="5" id="KW-1185">Reference proteome</keyword>
<dbReference type="PANTHER" id="PTHR43597:SF5">
    <property type="entry name" value="SUFE-LIKE PROTEIN 2, CHLOROPLASTIC"/>
    <property type="match status" value="1"/>
</dbReference>
<evidence type="ECO:0000259" key="3">
    <source>
        <dbReference type="Pfam" id="PF02657"/>
    </source>
</evidence>
<sequence length="91" mass="10073">MTDTSAETGAPAAFDDILSDFELLDDWEDRYRYVIELGRKLEPLPEDERTQANKVQGCASQVWLATHSGDSSAERPRSHFRAIATPTSCAG</sequence>
<dbReference type="InterPro" id="IPR003808">
    <property type="entry name" value="Fe-S_metab-assoc_dom"/>
</dbReference>
<evidence type="ECO:0000313" key="5">
    <source>
        <dbReference type="Proteomes" id="UP000095087"/>
    </source>
</evidence>
<dbReference type="Pfam" id="PF02657">
    <property type="entry name" value="SufE"/>
    <property type="match status" value="1"/>
</dbReference>
<reference evidence="4 5" key="1">
    <citation type="submission" date="2016-07" db="EMBL/GenBank/DDBJ databases">
        <title>Draft genome sequence of Methyloligella halotolerans C2T (VKM B-2706T=CCUG 61687T=DSM 25045T), a halotolerant polyhydroxybutyrate accumulating methylotroph.</title>
        <authorList>
            <person name="Vasilenko O.V."/>
            <person name="Doronina N.V."/>
            <person name="Poroshina M.N."/>
            <person name="Tarlachkov S.V."/>
            <person name="Trotsenko Y.A."/>
        </authorList>
    </citation>
    <scope>NUCLEOTIDE SEQUENCE [LARGE SCALE GENOMIC DNA]</scope>
    <source>
        <strain evidence="4 5">VKM B-2706</strain>
    </source>
</reference>
<dbReference type="Gene3D" id="3.90.1010.10">
    <property type="match status" value="1"/>
</dbReference>
<proteinExistence type="inferred from homology"/>
<evidence type="ECO:0000256" key="1">
    <source>
        <dbReference type="ARBA" id="ARBA00010282"/>
    </source>
</evidence>
<dbReference type="Proteomes" id="UP000095087">
    <property type="component" value="Unassembled WGS sequence"/>
</dbReference>
<dbReference type="STRING" id="1177755.A7A08_02165"/>
<name>A0A1E2RXP1_9HYPH</name>
<comment type="caution">
    <text evidence="4">The sequence shown here is derived from an EMBL/GenBank/DDBJ whole genome shotgun (WGS) entry which is preliminary data.</text>
</comment>
<feature type="region of interest" description="Disordered" evidence="2">
    <location>
        <begin position="66"/>
        <end position="91"/>
    </location>
</feature>
<protein>
    <submittedName>
        <fullName evidence="4">Sulfur acceptor protein CsdE</fullName>
    </submittedName>
</protein>
<dbReference type="EMBL" id="MASI01000005">
    <property type="protein sequence ID" value="ODA66868.1"/>
    <property type="molecule type" value="Genomic_DNA"/>
</dbReference>
<comment type="similarity">
    <text evidence="1">Belongs to the SufE family.</text>
</comment>
<feature type="domain" description="Fe-S metabolism associated" evidence="3">
    <location>
        <begin position="19"/>
        <end position="72"/>
    </location>
</feature>